<dbReference type="GO" id="GO:0017118">
    <property type="term" value="F:lipoyltransferase activity"/>
    <property type="evidence" value="ECO:0007669"/>
    <property type="project" value="TreeGrafter"/>
</dbReference>
<dbReference type="PANTHER" id="PTHR12561">
    <property type="entry name" value="LIPOATE-PROTEIN LIGASE"/>
    <property type="match status" value="1"/>
</dbReference>
<dbReference type="Pfam" id="PF21948">
    <property type="entry name" value="LplA-B_cat"/>
    <property type="match status" value="1"/>
</dbReference>
<dbReference type="STRING" id="1806994.A0A507C6C8"/>
<evidence type="ECO:0000256" key="1">
    <source>
        <dbReference type="ARBA" id="ARBA00003253"/>
    </source>
</evidence>
<evidence type="ECO:0000256" key="2">
    <source>
        <dbReference type="ARBA" id="ARBA00005085"/>
    </source>
</evidence>
<comment type="pathway">
    <text evidence="2">Protein modification; protein lipoylation via exogenous pathway; protein N(6)-(lipoyl)lysine from lipoate: step 2/2.</text>
</comment>
<dbReference type="EMBL" id="QEAO01000023">
    <property type="protein sequence ID" value="TPX33103.1"/>
    <property type="molecule type" value="Genomic_DNA"/>
</dbReference>
<proteinExistence type="inferred from homology"/>
<evidence type="ECO:0000313" key="6">
    <source>
        <dbReference type="EMBL" id="TPX33103.1"/>
    </source>
</evidence>
<comment type="similarity">
    <text evidence="3">Belongs to the LplA family.</text>
</comment>
<protein>
    <recommendedName>
        <fullName evidence="4">Putative lipoate-protein ligase A</fullName>
    </recommendedName>
</protein>
<evidence type="ECO:0000313" key="7">
    <source>
        <dbReference type="Proteomes" id="UP000319731"/>
    </source>
</evidence>
<comment type="caution">
    <text evidence="6">The sequence shown here is derived from an EMBL/GenBank/DDBJ whole genome shotgun (WGS) entry which is preliminary data.</text>
</comment>
<dbReference type="SUPFAM" id="SSF55681">
    <property type="entry name" value="Class II aaRS and biotin synthetases"/>
    <property type="match status" value="1"/>
</dbReference>
<dbReference type="RefSeq" id="XP_031024175.1">
    <property type="nucleotide sequence ID" value="XM_031169844.1"/>
</dbReference>
<sequence>MSKLARVECFLSRITDPYTNLALEDWLFQQKTASSYVLFLYRNSPSVIIGRNQNPWRECNLRLIKDHHVPLVRRRSGGGTVYHDLGNTNYSLMMPRQDFSRSRGVQLICRALHQLDIPASENTRHDITISDRKVSGSAFKIVNDRAYHHGTMLIHSNLSHLKQYLAKDAKSGLAGSSIQGRGVESIASPVTRLANHSLTITHLGFVEAVVDEFVKSFGGRDVTWSGLDYERAATTAKGDVELKVLDDEFIEEHEEVAEGAESLKTWDWTFGQTPLFTHTLSPLSTAKGIVQATFTVDNGIIVDSAVTGLNAEIFKGQRYDASSLETWTDTLDDDIMNWFKREIT</sequence>
<dbReference type="InterPro" id="IPR004143">
    <property type="entry name" value="BPL_LPL_catalytic"/>
</dbReference>
<evidence type="ECO:0000256" key="3">
    <source>
        <dbReference type="ARBA" id="ARBA00008242"/>
    </source>
</evidence>
<organism evidence="6 7">
    <name type="scientific">Synchytrium microbalum</name>
    <dbReference type="NCBI Taxonomy" id="1806994"/>
    <lineage>
        <taxon>Eukaryota</taxon>
        <taxon>Fungi</taxon>
        <taxon>Fungi incertae sedis</taxon>
        <taxon>Chytridiomycota</taxon>
        <taxon>Chytridiomycota incertae sedis</taxon>
        <taxon>Chytridiomycetes</taxon>
        <taxon>Synchytriales</taxon>
        <taxon>Synchytriaceae</taxon>
        <taxon>Synchytrium</taxon>
    </lineage>
</organism>
<dbReference type="Gene3D" id="3.30.930.10">
    <property type="entry name" value="Bira Bifunctional Protein, Domain 2"/>
    <property type="match status" value="1"/>
</dbReference>
<dbReference type="Proteomes" id="UP000319731">
    <property type="component" value="Unassembled WGS sequence"/>
</dbReference>
<keyword evidence="7" id="KW-1185">Reference proteome</keyword>
<evidence type="ECO:0000256" key="4">
    <source>
        <dbReference type="ARBA" id="ARBA00015925"/>
    </source>
</evidence>
<evidence type="ECO:0000259" key="5">
    <source>
        <dbReference type="PROSITE" id="PS51733"/>
    </source>
</evidence>
<dbReference type="InterPro" id="IPR004562">
    <property type="entry name" value="LipoylTrfase_LipoateP_Ligase"/>
</dbReference>
<comment type="function">
    <text evidence="1">Catalyzes both the ATP-dependent activation of exogenously supplied lipoate to lipoyl-AMP and the transfer of the activated lipoyl onto the lipoyl domains of lipoate-dependent enzymes.</text>
</comment>
<dbReference type="GeneID" id="42005141"/>
<dbReference type="AlphaFoldDB" id="A0A507C6C8"/>
<dbReference type="PANTHER" id="PTHR12561:SF3">
    <property type="entry name" value="LIPOYLTRANSFERASE 1, MITOCHONDRIAL"/>
    <property type="match status" value="1"/>
</dbReference>
<accession>A0A507C6C8</accession>
<dbReference type="InterPro" id="IPR045864">
    <property type="entry name" value="aa-tRNA-synth_II/BPL/LPL"/>
</dbReference>
<dbReference type="GO" id="GO:0009249">
    <property type="term" value="P:protein lipoylation"/>
    <property type="evidence" value="ECO:0007669"/>
    <property type="project" value="InterPro"/>
</dbReference>
<dbReference type="UniPathway" id="UPA00537">
    <property type="reaction ID" value="UER00595"/>
</dbReference>
<feature type="domain" description="BPL/LPL catalytic" evidence="5">
    <location>
        <begin position="32"/>
        <end position="221"/>
    </location>
</feature>
<dbReference type="PROSITE" id="PS51733">
    <property type="entry name" value="BPL_LPL_CATALYTIC"/>
    <property type="match status" value="1"/>
</dbReference>
<reference evidence="6 7" key="1">
    <citation type="journal article" date="2019" name="Sci. Rep.">
        <title>Comparative genomics of chytrid fungi reveal insights into the obligate biotrophic and pathogenic lifestyle of Synchytrium endobioticum.</title>
        <authorList>
            <person name="van de Vossenberg B.T.L.H."/>
            <person name="Warris S."/>
            <person name="Nguyen H.D.T."/>
            <person name="van Gent-Pelzer M.P.E."/>
            <person name="Joly D.L."/>
            <person name="van de Geest H.C."/>
            <person name="Bonants P.J.M."/>
            <person name="Smith D.S."/>
            <person name="Levesque C.A."/>
            <person name="van der Lee T.A.J."/>
        </authorList>
    </citation>
    <scope>NUCLEOTIDE SEQUENCE [LARGE SCALE GENOMIC DNA]</scope>
    <source>
        <strain evidence="6 7">JEL517</strain>
    </source>
</reference>
<dbReference type="CDD" id="cd16443">
    <property type="entry name" value="LplA"/>
    <property type="match status" value="1"/>
</dbReference>
<gene>
    <name evidence="6" type="ORF">SmJEL517_g03916</name>
</gene>
<dbReference type="GO" id="GO:0005739">
    <property type="term" value="C:mitochondrion"/>
    <property type="evidence" value="ECO:0007669"/>
    <property type="project" value="TreeGrafter"/>
</dbReference>
<dbReference type="NCBIfam" id="TIGR00545">
    <property type="entry name" value="lipoyltrans"/>
    <property type="match status" value="1"/>
</dbReference>
<dbReference type="OrthoDB" id="201621at2759"/>
<name>A0A507C6C8_9FUNG</name>